<keyword evidence="2" id="KW-1185">Reference proteome</keyword>
<organism evidence="1 2">
    <name type="scientific">Qipengyuania psychrotolerans</name>
    <dbReference type="NCBI Taxonomy" id="2867238"/>
    <lineage>
        <taxon>Bacteria</taxon>
        <taxon>Pseudomonadati</taxon>
        <taxon>Pseudomonadota</taxon>
        <taxon>Alphaproteobacteria</taxon>
        <taxon>Sphingomonadales</taxon>
        <taxon>Erythrobacteraceae</taxon>
        <taxon>Qipengyuania</taxon>
    </lineage>
</organism>
<dbReference type="PROSITE" id="PS51257">
    <property type="entry name" value="PROKAR_LIPOPROTEIN"/>
    <property type="match status" value="1"/>
</dbReference>
<accession>A0ABX8ZLF0</accession>
<proteinExistence type="predicted"/>
<evidence type="ECO:0000313" key="2">
    <source>
        <dbReference type="Proteomes" id="UP000824280"/>
    </source>
</evidence>
<sequence length="230" mass="23654">MKRLLLIAAPFALAACGPGEPEPAPSPTPTPAQPRTLVAADLDLSTLGAKIVGPQGPEVSTVLSAGSSQIAEMVSFVACPQGVAVCEPGQMPEGTIYTYVHQVTLAATNGEEEAAEGEGPEVVESPPTLFRTTERVHGFNAAVGYSNAQALAALGNEDAISISSDDGQLIWRVVEGDGWLPGATLTFWWQSTLPPAGPADAYLLEIEGNQAIARGPFPAEEKAAPGAPAN</sequence>
<dbReference type="Proteomes" id="UP000824280">
    <property type="component" value="Chromosome"/>
</dbReference>
<protein>
    <submittedName>
        <fullName evidence="1">Uncharacterized protein</fullName>
    </submittedName>
</protein>
<dbReference type="EMBL" id="CP081297">
    <property type="protein sequence ID" value="QZD88357.1"/>
    <property type="molecule type" value="Genomic_DNA"/>
</dbReference>
<dbReference type="RefSeq" id="WP_221423888.1">
    <property type="nucleotide sequence ID" value="NZ_CP081297.1"/>
</dbReference>
<reference evidence="1 2" key="1">
    <citation type="submission" date="2021-08" db="EMBL/GenBank/DDBJ databases">
        <title>Comparative Genomics Analysis of the Genus Qipengyuania Reveals Extensive Genetic Diversity and Metabolic Versatility, Including the Description of Fifteen Novel Species.</title>
        <authorList>
            <person name="Liu Y."/>
        </authorList>
    </citation>
    <scope>NUCLEOTIDE SEQUENCE [LARGE SCALE GENOMIC DNA]</scope>
    <source>
        <strain evidence="1 2">1XM2-8</strain>
    </source>
</reference>
<evidence type="ECO:0000313" key="1">
    <source>
        <dbReference type="EMBL" id="QZD88357.1"/>
    </source>
</evidence>
<name>A0ABX8ZLF0_9SPHN</name>
<gene>
    <name evidence="1" type="ORF">K3166_06760</name>
</gene>